<comment type="caution">
    <text evidence="2">The sequence shown here is derived from an EMBL/GenBank/DDBJ whole genome shotgun (WGS) entry which is preliminary data.</text>
</comment>
<feature type="compositionally biased region" description="Low complexity" evidence="1">
    <location>
        <begin position="87"/>
        <end position="96"/>
    </location>
</feature>
<dbReference type="AlphaFoldDB" id="A0A8J2L356"/>
<feature type="region of interest" description="Disordered" evidence="1">
    <location>
        <begin position="1"/>
        <end position="42"/>
    </location>
</feature>
<dbReference type="Proteomes" id="UP000708208">
    <property type="component" value="Unassembled WGS sequence"/>
</dbReference>
<reference evidence="2" key="1">
    <citation type="submission" date="2021-06" db="EMBL/GenBank/DDBJ databases">
        <authorList>
            <person name="Hodson N. C."/>
            <person name="Mongue J. A."/>
            <person name="Jaron S. K."/>
        </authorList>
    </citation>
    <scope>NUCLEOTIDE SEQUENCE</scope>
</reference>
<feature type="compositionally biased region" description="Low complexity" evidence="1">
    <location>
        <begin position="1"/>
        <end position="20"/>
    </location>
</feature>
<protein>
    <submittedName>
        <fullName evidence="2">Uncharacterized protein</fullName>
    </submittedName>
</protein>
<keyword evidence="3" id="KW-1185">Reference proteome</keyword>
<feature type="non-terminal residue" evidence="2">
    <location>
        <position position="1"/>
    </location>
</feature>
<feature type="region of interest" description="Disordered" evidence="1">
    <location>
        <begin position="87"/>
        <end position="106"/>
    </location>
</feature>
<name>A0A8J2L356_9HEXA</name>
<sequence length="116" mass="12028">MGNSPGNGSSCGSSSTSDGSAPIHDLNGSIGSGSRNGTLTRLNGIKAKPVAVPILLSHPKTHHPSNHGRSTSLIVENQNQLNLLPPSVHSHSHSLSYTSTDSNVEPDLNAYIPTEL</sequence>
<dbReference type="EMBL" id="CAJVCH010533304">
    <property type="protein sequence ID" value="CAG7824560.1"/>
    <property type="molecule type" value="Genomic_DNA"/>
</dbReference>
<proteinExistence type="predicted"/>
<evidence type="ECO:0000313" key="2">
    <source>
        <dbReference type="EMBL" id="CAG7824560.1"/>
    </source>
</evidence>
<organism evidence="2 3">
    <name type="scientific">Allacma fusca</name>
    <dbReference type="NCBI Taxonomy" id="39272"/>
    <lineage>
        <taxon>Eukaryota</taxon>
        <taxon>Metazoa</taxon>
        <taxon>Ecdysozoa</taxon>
        <taxon>Arthropoda</taxon>
        <taxon>Hexapoda</taxon>
        <taxon>Collembola</taxon>
        <taxon>Symphypleona</taxon>
        <taxon>Sminthuridae</taxon>
        <taxon>Allacma</taxon>
    </lineage>
</organism>
<accession>A0A8J2L356</accession>
<evidence type="ECO:0000313" key="3">
    <source>
        <dbReference type="Proteomes" id="UP000708208"/>
    </source>
</evidence>
<gene>
    <name evidence="2" type="ORF">AFUS01_LOCUS34711</name>
</gene>
<feature type="non-terminal residue" evidence="2">
    <location>
        <position position="116"/>
    </location>
</feature>
<feature type="compositionally biased region" description="Polar residues" evidence="1">
    <location>
        <begin position="32"/>
        <end position="41"/>
    </location>
</feature>
<evidence type="ECO:0000256" key="1">
    <source>
        <dbReference type="SAM" id="MobiDB-lite"/>
    </source>
</evidence>